<keyword evidence="7" id="KW-0732">Signal</keyword>
<dbReference type="PRINTS" id="PR00605">
    <property type="entry name" value="CYTCHROMECIC"/>
</dbReference>
<dbReference type="PANTHER" id="PTHR33751:SF9">
    <property type="entry name" value="CYTOCHROME C4"/>
    <property type="match status" value="1"/>
</dbReference>
<dbReference type="InterPro" id="IPR050597">
    <property type="entry name" value="Cytochrome_c_Oxidase_Subunit"/>
</dbReference>
<reference evidence="9 10" key="1">
    <citation type="submission" date="2015-07" db="EMBL/GenBank/DDBJ databases">
        <authorList>
            <person name="Noorani M."/>
        </authorList>
    </citation>
    <scope>NUCLEOTIDE SEQUENCE [LARGE SCALE GENOMIC DNA]</scope>
    <source>
        <strain evidence="9 10">KCTC 42284</strain>
    </source>
</reference>
<gene>
    <name evidence="9" type="ORF">WM2015_1336</name>
</gene>
<dbReference type="KEGG" id="wma:WM2015_1336"/>
<dbReference type="GO" id="GO:0020037">
    <property type="term" value="F:heme binding"/>
    <property type="evidence" value="ECO:0007669"/>
    <property type="project" value="InterPro"/>
</dbReference>
<keyword evidence="10" id="KW-1185">Reference proteome</keyword>
<dbReference type="Pfam" id="PF00034">
    <property type="entry name" value="Cytochrom_C"/>
    <property type="match status" value="1"/>
</dbReference>
<dbReference type="GO" id="GO:0005506">
    <property type="term" value="F:iron ion binding"/>
    <property type="evidence" value="ECO:0007669"/>
    <property type="project" value="InterPro"/>
</dbReference>
<dbReference type="STRING" id="1579979.WM2015_1336"/>
<dbReference type="PANTHER" id="PTHR33751">
    <property type="entry name" value="CBB3-TYPE CYTOCHROME C OXIDASE SUBUNIT FIXP"/>
    <property type="match status" value="1"/>
</dbReference>
<keyword evidence="3 6" id="KW-0479">Metal-binding</keyword>
<feature type="signal peptide" evidence="7">
    <location>
        <begin position="1"/>
        <end position="21"/>
    </location>
</feature>
<dbReference type="RefSeq" id="WP_049725330.1">
    <property type="nucleotide sequence ID" value="NZ_CP012154.1"/>
</dbReference>
<protein>
    <submittedName>
        <fullName evidence="9">Cytochrome C</fullName>
    </submittedName>
</protein>
<evidence type="ECO:0000313" key="10">
    <source>
        <dbReference type="Proteomes" id="UP000066624"/>
    </source>
</evidence>
<dbReference type="AlphaFoldDB" id="A0A0K0XVL0"/>
<evidence type="ECO:0000259" key="8">
    <source>
        <dbReference type="PROSITE" id="PS51007"/>
    </source>
</evidence>
<dbReference type="InterPro" id="IPR009056">
    <property type="entry name" value="Cyt_c-like_dom"/>
</dbReference>
<evidence type="ECO:0000256" key="2">
    <source>
        <dbReference type="ARBA" id="ARBA00022617"/>
    </source>
</evidence>
<dbReference type="Proteomes" id="UP000066624">
    <property type="component" value="Chromosome"/>
</dbReference>
<evidence type="ECO:0000256" key="6">
    <source>
        <dbReference type="PROSITE-ProRule" id="PRU00433"/>
    </source>
</evidence>
<dbReference type="EMBL" id="CP012154">
    <property type="protein sequence ID" value="AKS41708.1"/>
    <property type="molecule type" value="Genomic_DNA"/>
</dbReference>
<organism evidence="9 10">
    <name type="scientific">Wenzhouxiangella marina</name>
    <dbReference type="NCBI Taxonomy" id="1579979"/>
    <lineage>
        <taxon>Bacteria</taxon>
        <taxon>Pseudomonadati</taxon>
        <taxon>Pseudomonadota</taxon>
        <taxon>Gammaproteobacteria</taxon>
        <taxon>Chromatiales</taxon>
        <taxon>Wenzhouxiangellaceae</taxon>
        <taxon>Wenzhouxiangella</taxon>
    </lineage>
</organism>
<dbReference type="InterPro" id="IPR008168">
    <property type="entry name" value="Cyt_C_IC"/>
</dbReference>
<dbReference type="OrthoDB" id="9796421at2"/>
<evidence type="ECO:0000256" key="3">
    <source>
        <dbReference type="ARBA" id="ARBA00022723"/>
    </source>
</evidence>
<dbReference type="InterPro" id="IPR036909">
    <property type="entry name" value="Cyt_c-like_dom_sf"/>
</dbReference>
<sequence>MIRMTLATVFASLLLANAAWASGNPSRGQELAGQVCQSCHGIDGNTVLSPEYPRLAGQHRDYLVVALKAYRSGARNNAIMASFAQNLSDQDIEDLAAWFSRQDGLVELEVD</sequence>
<proteinExistence type="predicted"/>
<keyword evidence="5 6" id="KW-0408">Iron</keyword>
<keyword evidence="1" id="KW-0813">Transport</keyword>
<accession>A0A0K0XVL0</accession>
<dbReference type="GO" id="GO:0009055">
    <property type="term" value="F:electron transfer activity"/>
    <property type="evidence" value="ECO:0007669"/>
    <property type="project" value="InterPro"/>
</dbReference>
<keyword evidence="4" id="KW-0249">Electron transport</keyword>
<feature type="domain" description="Cytochrome c" evidence="8">
    <location>
        <begin position="23"/>
        <end position="103"/>
    </location>
</feature>
<evidence type="ECO:0000256" key="5">
    <source>
        <dbReference type="ARBA" id="ARBA00023004"/>
    </source>
</evidence>
<name>A0A0K0XVL0_9GAMM</name>
<evidence type="ECO:0000256" key="7">
    <source>
        <dbReference type="SAM" id="SignalP"/>
    </source>
</evidence>
<dbReference type="SUPFAM" id="SSF46626">
    <property type="entry name" value="Cytochrome c"/>
    <property type="match status" value="1"/>
</dbReference>
<feature type="chain" id="PRO_5005454474" evidence="7">
    <location>
        <begin position="22"/>
        <end position="111"/>
    </location>
</feature>
<dbReference type="PROSITE" id="PS51007">
    <property type="entry name" value="CYTC"/>
    <property type="match status" value="1"/>
</dbReference>
<dbReference type="Gene3D" id="1.10.760.10">
    <property type="entry name" value="Cytochrome c-like domain"/>
    <property type="match status" value="1"/>
</dbReference>
<evidence type="ECO:0000256" key="4">
    <source>
        <dbReference type="ARBA" id="ARBA00022982"/>
    </source>
</evidence>
<keyword evidence="2 6" id="KW-0349">Heme</keyword>
<evidence type="ECO:0000313" key="9">
    <source>
        <dbReference type="EMBL" id="AKS41708.1"/>
    </source>
</evidence>
<evidence type="ECO:0000256" key="1">
    <source>
        <dbReference type="ARBA" id="ARBA00022448"/>
    </source>
</evidence>